<keyword evidence="2" id="KW-1185">Reference proteome</keyword>
<evidence type="ECO:0000313" key="1">
    <source>
        <dbReference type="EMBL" id="KAK6742802.1"/>
    </source>
</evidence>
<dbReference type="Proteomes" id="UP001303046">
    <property type="component" value="Unassembled WGS sequence"/>
</dbReference>
<organism evidence="1 2">
    <name type="scientific">Necator americanus</name>
    <name type="common">Human hookworm</name>
    <dbReference type="NCBI Taxonomy" id="51031"/>
    <lineage>
        <taxon>Eukaryota</taxon>
        <taxon>Metazoa</taxon>
        <taxon>Ecdysozoa</taxon>
        <taxon>Nematoda</taxon>
        <taxon>Chromadorea</taxon>
        <taxon>Rhabditida</taxon>
        <taxon>Rhabditina</taxon>
        <taxon>Rhabditomorpha</taxon>
        <taxon>Strongyloidea</taxon>
        <taxon>Ancylostomatidae</taxon>
        <taxon>Bunostominae</taxon>
        <taxon>Necator</taxon>
    </lineage>
</organism>
<protein>
    <recommendedName>
        <fullName evidence="3">Phlebovirus glycoprotein G2 fusion domain-containing protein</fullName>
    </recommendedName>
</protein>
<proteinExistence type="predicted"/>
<comment type="caution">
    <text evidence="1">The sequence shown here is derived from an EMBL/GenBank/DDBJ whole genome shotgun (WGS) entry which is preliminary data.</text>
</comment>
<accession>A0ABR1CWX7</accession>
<evidence type="ECO:0008006" key="3">
    <source>
        <dbReference type="Google" id="ProtNLM"/>
    </source>
</evidence>
<reference evidence="1 2" key="1">
    <citation type="submission" date="2023-08" db="EMBL/GenBank/DDBJ databases">
        <title>A Necator americanus chromosomal reference genome.</title>
        <authorList>
            <person name="Ilik V."/>
            <person name="Petrzelkova K.J."/>
            <person name="Pardy F."/>
            <person name="Fuh T."/>
            <person name="Niatou-Singa F.S."/>
            <person name="Gouil Q."/>
            <person name="Baker L."/>
            <person name="Ritchie M.E."/>
            <person name="Jex A.R."/>
            <person name="Gazzola D."/>
            <person name="Li H."/>
            <person name="Toshio Fujiwara R."/>
            <person name="Zhan B."/>
            <person name="Aroian R.V."/>
            <person name="Pafco B."/>
            <person name="Schwarz E.M."/>
        </authorList>
    </citation>
    <scope>NUCLEOTIDE SEQUENCE [LARGE SCALE GENOMIC DNA]</scope>
    <source>
        <strain evidence="1 2">Aroian</strain>
        <tissue evidence="1">Whole animal</tissue>
    </source>
</reference>
<sequence length="87" mass="10215">MQLRLFHTSFCGLREGVHCNCIRGIVSFVIFYHNFPQIHFNEPKLGRTVAQTAQNINTVQIQGSNNECTVRRRFQTFRNQKYPTKNL</sequence>
<dbReference type="EMBL" id="JAVFWL010000003">
    <property type="protein sequence ID" value="KAK6742802.1"/>
    <property type="molecule type" value="Genomic_DNA"/>
</dbReference>
<gene>
    <name evidence="1" type="primary">Necator_chrIII.g10973</name>
    <name evidence="1" type="ORF">RB195_010208</name>
</gene>
<name>A0ABR1CWX7_NECAM</name>
<evidence type="ECO:0000313" key="2">
    <source>
        <dbReference type="Proteomes" id="UP001303046"/>
    </source>
</evidence>